<accession>K1GHG1</accession>
<sequence>MKKLFLCSYFTGVKDRFKDFMNYARTLV</sequence>
<proteinExistence type="predicted"/>
<evidence type="ECO:0000313" key="2">
    <source>
        <dbReference type="Proteomes" id="UP000005809"/>
    </source>
</evidence>
<gene>
    <name evidence="1" type="ORF">FPOG_01447</name>
</gene>
<organism evidence="1 2">
    <name type="scientific">Fusobacterium periodonticum D10</name>
    <dbReference type="NCBI Taxonomy" id="620833"/>
    <lineage>
        <taxon>Bacteria</taxon>
        <taxon>Fusobacteriati</taxon>
        <taxon>Fusobacteriota</taxon>
        <taxon>Fusobacteriia</taxon>
        <taxon>Fusobacteriales</taxon>
        <taxon>Fusobacteriaceae</taxon>
        <taxon>Fusobacterium</taxon>
    </lineage>
</organism>
<protein>
    <submittedName>
        <fullName evidence="1">Uncharacterized protein</fullName>
    </submittedName>
</protein>
<dbReference type="AlphaFoldDB" id="K1GHG1"/>
<dbReference type="Proteomes" id="UP000005809">
    <property type="component" value="Unassembled WGS sequence"/>
</dbReference>
<name>K1GHG1_9FUSO</name>
<evidence type="ECO:0000313" key="1">
    <source>
        <dbReference type="EMBL" id="EKA92800.1"/>
    </source>
</evidence>
<reference evidence="1 2" key="1">
    <citation type="submission" date="2012-05" db="EMBL/GenBank/DDBJ databases">
        <title>The Genome Sequence of Fusobacterium periodontium Oral Taxon 201 Strain D10.</title>
        <authorList>
            <consortium name="The Broad Institute Genome Sequencing Platform"/>
            <consortium name="The Broad Institute Genome Sequencing Center for Infectious Disease"/>
            <person name="Earl A."/>
            <person name="Ward D."/>
            <person name="Feldgarden M."/>
            <person name="Gevers D."/>
            <person name="Strauss J."/>
            <person name="Sibley C."/>
            <person name="White A."/>
            <person name="Ambrose C.E."/>
            <person name="Allen-Vercoe E."/>
            <person name="Walker B."/>
            <person name="Young S.K."/>
            <person name="Zeng Q."/>
            <person name="Gargeya S."/>
            <person name="Fitzgerald M."/>
            <person name="Haas B."/>
            <person name="Abouelleil A."/>
            <person name="Alvarado L."/>
            <person name="Arachchi H.M."/>
            <person name="Berlin A.M."/>
            <person name="Chapman S.B."/>
            <person name="Goldberg J."/>
            <person name="Griggs A."/>
            <person name="Gujja S."/>
            <person name="Hansen M."/>
            <person name="Howarth C."/>
            <person name="Imamovic A."/>
            <person name="Larimer J."/>
            <person name="McCowan C."/>
            <person name="Montmayeur A."/>
            <person name="Murphy C."/>
            <person name="Neiman D."/>
            <person name="Pearson M."/>
            <person name="Priest M."/>
            <person name="Roberts A."/>
            <person name="Saif S."/>
            <person name="Shea T."/>
            <person name="Sisk P."/>
            <person name="Sykes S."/>
            <person name="Wortman J."/>
            <person name="Nusbaum C."/>
            <person name="Birren B."/>
        </authorList>
    </citation>
    <scope>NUCLEOTIDE SEQUENCE [LARGE SCALE GENOMIC DNA]</scope>
    <source>
        <strain evidence="1 2">D10</strain>
    </source>
</reference>
<feature type="non-terminal residue" evidence="1">
    <location>
        <position position="28"/>
    </location>
</feature>
<comment type="caution">
    <text evidence="1">The sequence shown here is derived from an EMBL/GenBank/DDBJ whole genome shotgun (WGS) entry which is preliminary data.</text>
</comment>
<dbReference type="HOGENOM" id="CLU_3415926_0_0_0"/>
<dbReference type="EMBL" id="ACIF01000314">
    <property type="protein sequence ID" value="EKA92800.1"/>
    <property type="molecule type" value="Genomic_DNA"/>
</dbReference>